<dbReference type="Proteomes" id="UP000018817">
    <property type="component" value="Unassembled WGS sequence"/>
</dbReference>
<evidence type="ECO:0000256" key="1">
    <source>
        <dbReference type="SAM" id="MobiDB-lite"/>
    </source>
</evidence>
<dbReference type="GeneID" id="20179814"/>
<dbReference type="RefSeq" id="XP_008903699.1">
    <property type="nucleotide sequence ID" value="XM_008905451.1"/>
</dbReference>
<feature type="compositionally biased region" description="Polar residues" evidence="1">
    <location>
        <begin position="133"/>
        <end position="142"/>
    </location>
</feature>
<accession>W2QDH9</accession>
<gene>
    <name evidence="2" type="ORF">PPTG_10169</name>
</gene>
<evidence type="ECO:0000313" key="3">
    <source>
        <dbReference type="Proteomes" id="UP000018817"/>
    </source>
</evidence>
<organism evidence="2 3">
    <name type="scientific">Phytophthora nicotianae (strain INRA-310)</name>
    <name type="common">Phytophthora parasitica</name>
    <dbReference type="NCBI Taxonomy" id="761204"/>
    <lineage>
        <taxon>Eukaryota</taxon>
        <taxon>Sar</taxon>
        <taxon>Stramenopiles</taxon>
        <taxon>Oomycota</taxon>
        <taxon>Peronosporomycetes</taxon>
        <taxon>Peronosporales</taxon>
        <taxon>Peronosporaceae</taxon>
        <taxon>Phytophthora</taxon>
    </lineage>
</organism>
<dbReference type="VEuPathDB" id="FungiDB:PPTG_10169"/>
<reference evidence="3" key="1">
    <citation type="submission" date="2011-12" db="EMBL/GenBank/DDBJ databases">
        <authorList>
            <consortium name="The Broad Institute Genome Sequencing Platform"/>
            <person name="Russ C."/>
            <person name="Tyler B."/>
            <person name="Panabieres F."/>
            <person name="Shan W."/>
            <person name="Tripathy S."/>
            <person name="Grunwald N."/>
            <person name="Machado M."/>
            <person name="Young S.K."/>
            <person name="Zeng Q."/>
            <person name="Gargeya S."/>
            <person name="Fitzgerald M."/>
            <person name="Haas B."/>
            <person name="Abouelleil A."/>
            <person name="Alvarado L."/>
            <person name="Arachchi H.M."/>
            <person name="Berlin A."/>
            <person name="Chapman S.B."/>
            <person name="Gearin G."/>
            <person name="Goldberg J."/>
            <person name="Griggs A."/>
            <person name="Gujja S."/>
            <person name="Hansen M."/>
            <person name="Heiman D."/>
            <person name="Howarth C."/>
            <person name="Larimer J."/>
            <person name="Lui A."/>
            <person name="MacDonald P.J.P."/>
            <person name="McCowen C."/>
            <person name="Montmayeur A."/>
            <person name="Murphy C."/>
            <person name="Neiman D."/>
            <person name="Pearson M."/>
            <person name="Priest M."/>
            <person name="Roberts A."/>
            <person name="Saif S."/>
            <person name="Shea T."/>
            <person name="Sisk P."/>
            <person name="Stolte C."/>
            <person name="Sykes S."/>
            <person name="Wortman J."/>
            <person name="Nusbaum C."/>
            <person name="Birren B."/>
        </authorList>
    </citation>
    <scope>NUCLEOTIDE SEQUENCE [LARGE SCALE GENOMIC DNA]</scope>
    <source>
        <strain evidence="3">INRA-310</strain>
    </source>
</reference>
<dbReference type="EMBL" id="KI669580">
    <property type="protein sequence ID" value="ETN11222.1"/>
    <property type="molecule type" value="Genomic_DNA"/>
</dbReference>
<feature type="region of interest" description="Disordered" evidence="1">
    <location>
        <begin position="105"/>
        <end position="177"/>
    </location>
</feature>
<reference evidence="2 3" key="2">
    <citation type="submission" date="2013-11" db="EMBL/GenBank/DDBJ databases">
        <title>The Genome Sequence of Phytophthora parasitica INRA-310.</title>
        <authorList>
            <consortium name="The Broad Institute Genomics Platform"/>
            <person name="Russ C."/>
            <person name="Tyler B."/>
            <person name="Panabieres F."/>
            <person name="Shan W."/>
            <person name="Tripathy S."/>
            <person name="Grunwald N."/>
            <person name="Machado M."/>
            <person name="Johnson C.S."/>
            <person name="Arredondo F."/>
            <person name="Hong C."/>
            <person name="Coffey M."/>
            <person name="Young S.K."/>
            <person name="Zeng Q."/>
            <person name="Gargeya S."/>
            <person name="Fitzgerald M."/>
            <person name="Abouelleil A."/>
            <person name="Alvarado L."/>
            <person name="Chapman S.B."/>
            <person name="Gainer-Dewar J."/>
            <person name="Goldberg J."/>
            <person name="Griggs A."/>
            <person name="Gujja S."/>
            <person name="Hansen M."/>
            <person name="Howarth C."/>
            <person name="Imamovic A."/>
            <person name="Ireland A."/>
            <person name="Larimer J."/>
            <person name="McCowan C."/>
            <person name="Murphy C."/>
            <person name="Pearson M."/>
            <person name="Poon T.W."/>
            <person name="Priest M."/>
            <person name="Roberts A."/>
            <person name="Saif S."/>
            <person name="Shea T."/>
            <person name="Sykes S."/>
            <person name="Wortman J."/>
            <person name="Nusbaum C."/>
            <person name="Birren B."/>
        </authorList>
    </citation>
    <scope>NUCLEOTIDE SEQUENCE [LARGE SCALE GENOMIC DNA]</scope>
    <source>
        <strain evidence="2 3">INRA-310</strain>
    </source>
</reference>
<dbReference type="PANTHER" id="PTHR46599">
    <property type="entry name" value="PIGGYBAC TRANSPOSABLE ELEMENT-DERIVED PROTEIN 4"/>
    <property type="match status" value="1"/>
</dbReference>
<dbReference type="PANTHER" id="PTHR46599:SF3">
    <property type="entry name" value="PIGGYBAC TRANSPOSABLE ELEMENT-DERIVED PROTEIN 4"/>
    <property type="match status" value="1"/>
</dbReference>
<feature type="compositionally biased region" description="Basic residues" evidence="1">
    <location>
        <begin position="159"/>
        <end position="168"/>
    </location>
</feature>
<name>W2QDH9_PHYN3</name>
<dbReference type="AlphaFoldDB" id="W2QDH9"/>
<proteinExistence type="predicted"/>
<sequence>MRHHAQRLCRHISLKEWQDGFLSFFAESNFEWPTRCHTGRTTSDSNATTNVFYKYDYVKPEKKNWKTGKRGTDYFNGDDELLAYVRDDAVLCERLHISQVLVRDTSKPGGRRTRRVPERVNVSEFHKRKAGTDVSTRINQQEACPPRSPSLVAAAVQPPKKKPKRKSKRQLEEEANSRRREADSLQLAFRFQKYYKSLSLGLVDIALVNSYIVYTELWEKTKKKKDSHYAFLLELHSQLTNISGADFIGSAQVLEAPPRRPIVISGGHAIVQGGDKRKSGEATRSRRRACKVYSLLKQKGAKRASKRSCYCPKCSKNKKGLTWLCNRLRGHYQHEGLMCAQIWHLTWYNGEFKPTSGHIRDRATPQS</sequence>
<evidence type="ECO:0000313" key="2">
    <source>
        <dbReference type="EMBL" id="ETN11222.1"/>
    </source>
</evidence>
<evidence type="ECO:0008006" key="4">
    <source>
        <dbReference type="Google" id="ProtNLM"/>
    </source>
</evidence>
<protein>
    <recommendedName>
        <fullName evidence="4">PiggyBac transposable element-derived protein domain-containing protein</fullName>
    </recommendedName>
</protein>